<dbReference type="EMBL" id="JAAAIP010000789">
    <property type="protein sequence ID" value="KAG0312661.1"/>
    <property type="molecule type" value="Genomic_DNA"/>
</dbReference>
<keyword evidence="1" id="KW-0175">Coiled coil</keyword>
<dbReference type="OrthoDB" id="3219396at2759"/>
<reference evidence="3" key="1">
    <citation type="journal article" date="2020" name="Fungal Divers.">
        <title>Resolving the Mortierellaceae phylogeny through synthesis of multi-gene phylogenetics and phylogenomics.</title>
        <authorList>
            <person name="Vandepol N."/>
            <person name="Liber J."/>
            <person name="Desiro A."/>
            <person name="Na H."/>
            <person name="Kennedy M."/>
            <person name="Barry K."/>
            <person name="Grigoriev I.V."/>
            <person name="Miller A.N."/>
            <person name="O'Donnell K."/>
            <person name="Stajich J.E."/>
            <person name="Bonito G."/>
        </authorList>
    </citation>
    <scope>NUCLEOTIDE SEQUENCE</scope>
    <source>
        <strain evidence="3">REB-010B</strain>
    </source>
</reference>
<dbReference type="InterPro" id="IPR001810">
    <property type="entry name" value="F-box_dom"/>
</dbReference>
<dbReference type="InterPro" id="IPR036047">
    <property type="entry name" value="F-box-like_dom_sf"/>
</dbReference>
<dbReference type="Pfam" id="PF12937">
    <property type="entry name" value="F-box-like"/>
    <property type="match status" value="1"/>
</dbReference>
<dbReference type="Proteomes" id="UP000738325">
    <property type="component" value="Unassembled WGS sequence"/>
</dbReference>
<evidence type="ECO:0000259" key="2">
    <source>
        <dbReference type="PROSITE" id="PS50181"/>
    </source>
</evidence>
<evidence type="ECO:0000313" key="3">
    <source>
        <dbReference type="EMBL" id="KAG0312661.1"/>
    </source>
</evidence>
<name>A0A9P6R734_9FUNG</name>
<protein>
    <recommendedName>
        <fullName evidence="2">F-box domain-containing protein</fullName>
    </recommendedName>
</protein>
<feature type="coiled-coil region" evidence="1">
    <location>
        <begin position="89"/>
        <end position="141"/>
    </location>
</feature>
<comment type="caution">
    <text evidence="3">The sequence shown here is derived from an EMBL/GenBank/DDBJ whole genome shotgun (WGS) entry which is preliminary data.</text>
</comment>
<gene>
    <name evidence="3" type="ORF">BGZ99_009333</name>
</gene>
<accession>A0A9P6R734</accession>
<dbReference type="PROSITE" id="PS50181">
    <property type="entry name" value="FBOX"/>
    <property type="match status" value="1"/>
</dbReference>
<feature type="domain" description="F-box" evidence="2">
    <location>
        <begin position="1"/>
        <end position="32"/>
    </location>
</feature>
<evidence type="ECO:0000256" key="1">
    <source>
        <dbReference type="SAM" id="Coils"/>
    </source>
</evidence>
<organism evidence="3 4">
    <name type="scientific">Dissophora globulifera</name>
    <dbReference type="NCBI Taxonomy" id="979702"/>
    <lineage>
        <taxon>Eukaryota</taxon>
        <taxon>Fungi</taxon>
        <taxon>Fungi incertae sedis</taxon>
        <taxon>Mucoromycota</taxon>
        <taxon>Mortierellomycotina</taxon>
        <taxon>Mortierellomycetes</taxon>
        <taxon>Mortierellales</taxon>
        <taxon>Mortierellaceae</taxon>
        <taxon>Dissophora</taxon>
    </lineage>
</organism>
<dbReference type="SUPFAM" id="SSF81383">
    <property type="entry name" value="F-box domain"/>
    <property type="match status" value="1"/>
</dbReference>
<proteinExistence type="predicted"/>
<sequence length="235" mass="26990">MNKLDLLELLQAKLVSKRFCSLANVDQLWRRLTDGSGIDEHIMNEAREVCGSQWTWQSLLRSATIIVRENKRAMQGTVEQMAFRISQVREALQRQTLALEDTHTKLEQLSGRLTQMEEQSRKRELERARTRQREAQRLEDERWRREWNKARGAHAYGKYKNALSADKETEGKREGLLGVRSINQCVNDSGSEQGSANTVDDVTRKIANLELVTGEDASILRGTNPRDKRREGAGR</sequence>
<evidence type="ECO:0000313" key="4">
    <source>
        <dbReference type="Proteomes" id="UP000738325"/>
    </source>
</evidence>
<keyword evidence="4" id="KW-1185">Reference proteome</keyword>
<dbReference type="AlphaFoldDB" id="A0A9P6R734"/>